<evidence type="ECO:0000256" key="2">
    <source>
        <dbReference type="ARBA" id="ARBA00001946"/>
    </source>
</evidence>
<organism evidence="6 7">
    <name type="scientific">Urochloa decumbens</name>
    <dbReference type="NCBI Taxonomy" id="240449"/>
    <lineage>
        <taxon>Eukaryota</taxon>
        <taxon>Viridiplantae</taxon>
        <taxon>Streptophyta</taxon>
        <taxon>Embryophyta</taxon>
        <taxon>Tracheophyta</taxon>
        <taxon>Spermatophyta</taxon>
        <taxon>Magnoliopsida</taxon>
        <taxon>Liliopsida</taxon>
        <taxon>Poales</taxon>
        <taxon>Poaceae</taxon>
        <taxon>PACMAD clade</taxon>
        <taxon>Panicoideae</taxon>
        <taxon>Panicodae</taxon>
        <taxon>Paniceae</taxon>
        <taxon>Melinidinae</taxon>
        <taxon>Urochloa</taxon>
    </lineage>
</organism>
<dbReference type="Pfam" id="PF03936">
    <property type="entry name" value="Terpene_synth_C"/>
    <property type="match status" value="1"/>
</dbReference>
<dbReference type="AlphaFoldDB" id="A0ABC9AJ81"/>
<dbReference type="InterPro" id="IPR034741">
    <property type="entry name" value="Terpene_cyclase-like_1_C"/>
</dbReference>
<dbReference type="InterPro" id="IPR001906">
    <property type="entry name" value="Terpene_synth_N"/>
</dbReference>
<reference evidence="6 7" key="2">
    <citation type="submission" date="2024-10" db="EMBL/GenBank/DDBJ databases">
        <authorList>
            <person name="Ryan C."/>
        </authorList>
    </citation>
    <scope>NUCLEOTIDE SEQUENCE [LARGE SCALE GENOMIC DNA]</scope>
</reference>
<dbReference type="PANTHER" id="PTHR31225">
    <property type="entry name" value="OS04G0344100 PROTEIN-RELATED"/>
    <property type="match status" value="1"/>
</dbReference>
<accession>A0ABC9AJ81</accession>
<dbReference type="InterPro" id="IPR005630">
    <property type="entry name" value="Terpene_synthase_metal-bd"/>
</dbReference>
<comment type="cofactor">
    <cofactor evidence="2">
        <name>Mg(2+)</name>
        <dbReference type="ChEBI" id="CHEBI:18420"/>
    </cofactor>
</comment>
<keyword evidence="3" id="KW-0479">Metal-binding</keyword>
<dbReference type="Pfam" id="PF01397">
    <property type="entry name" value="Terpene_synth"/>
    <property type="match status" value="1"/>
</dbReference>
<dbReference type="Proteomes" id="UP001497457">
    <property type="component" value="Chromosome 21rd"/>
</dbReference>
<name>A0ABC9AJ81_9POAL</name>
<evidence type="ECO:0000313" key="7">
    <source>
        <dbReference type="Proteomes" id="UP001497457"/>
    </source>
</evidence>
<dbReference type="EMBL" id="OZ075131">
    <property type="protein sequence ID" value="CAL4981012.1"/>
    <property type="molecule type" value="Genomic_DNA"/>
</dbReference>
<dbReference type="Gene3D" id="1.50.10.130">
    <property type="entry name" value="Terpene synthase, N-terminal domain"/>
    <property type="match status" value="1"/>
</dbReference>
<dbReference type="InterPro" id="IPR044814">
    <property type="entry name" value="Terpene_cyclase_plant_C1"/>
</dbReference>
<comment type="cofactor">
    <cofactor evidence="1">
        <name>Mn(2+)</name>
        <dbReference type="ChEBI" id="CHEBI:29035"/>
    </cofactor>
</comment>
<protein>
    <submittedName>
        <fullName evidence="6">Uncharacterized protein</fullName>
    </submittedName>
</protein>
<dbReference type="SUPFAM" id="SSF48576">
    <property type="entry name" value="Terpenoid synthases"/>
    <property type="match status" value="1"/>
</dbReference>
<dbReference type="CDD" id="cd00684">
    <property type="entry name" value="Terpene_cyclase_plant_C1"/>
    <property type="match status" value="1"/>
</dbReference>
<dbReference type="PANTHER" id="PTHR31225:SF63">
    <property type="entry name" value="BETA-SELINENE SYNTHASE"/>
    <property type="match status" value="1"/>
</dbReference>
<dbReference type="Gene3D" id="1.10.600.10">
    <property type="entry name" value="Farnesyl Diphosphate Synthase"/>
    <property type="match status" value="1"/>
</dbReference>
<evidence type="ECO:0000256" key="3">
    <source>
        <dbReference type="ARBA" id="ARBA00022723"/>
    </source>
</evidence>
<dbReference type="InterPro" id="IPR008949">
    <property type="entry name" value="Isoprenoid_synthase_dom_sf"/>
</dbReference>
<dbReference type="InterPro" id="IPR008930">
    <property type="entry name" value="Terpenoid_cyclase/PrenylTrfase"/>
</dbReference>
<dbReference type="SFLD" id="SFLDS00005">
    <property type="entry name" value="Isoprenoid_Synthase_Type_I"/>
    <property type="match status" value="1"/>
</dbReference>
<proteinExistence type="predicted"/>
<dbReference type="SFLD" id="SFLDG01019">
    <property type="entry name" value="Terpene_Cyclase_Like_1_C_Termi"/>
    <property type="match status" value="1"/>
</dbReference>
<reference evidence="7" key="1">
    <citation type="submission" date="2024-06" db="EMBL/GenBank/DDBJ databases">
        <authorList>
            <person name="Ryan C."/>
        </authorList>
    </citation>
    <scope>NUCLEOTIDE SEQUENCE [LARGE SCALE GENOMIC DNA]</scope>
</reference>
<dbReference type="GO" id="GO:0046872">
    <property type="term" value="F:metal ion binding"/>
    <property type="evidence" value="ECO:0007669"/>
    <property type="project" value="UniProtKB-KW"/>
</dbReference>
<feature type="domain" description="Terpene synthase metal-binding" evidence="5">
    <location>
        <begin position="252"/>
        <end position="487"/>
    </location>
</feature>
<evidence type="ECO:0000313" key="6">
    <source>
        <dbReference type="EMBL" id="CAL4981012.1"/>
    </source>
</evidence>
<dbReference type="InterPro" id="IPR050148">
    <property type="entry name" value="Terpene_synthase-like"/>
</dbReference>
<feature type="domain" description="Terpene synthase N-terminal" evidence="4">
    <location>
        <begin position="18"/>
        <end position="195"/>
    </location>
</feature>
<evidence type="ECO:0000259" key="4">
    <source>
        <dbReference type="Pfam" id="PF01397"/>
    </source>
</evidence>
<sequence length="547" mass="62585">MEDSATAGAGDCPFEPSIWDDFFITYTPPVSQISEEWMRKRADQLREEVHCMFDAGNAMSAADTLMLVDALERLGIDNLFQEEIDTGLCHVHKEKLQLGDTSTELHIAALRFRLLRQHGFFVSTDVFDRFRDGMGNFSTGVTRDPRGLLSLYNAAHMAVPGEDVLDGAIAFTRSYLEAMKSNLGSPIGSQVSRALDIPLPRYMPPLETMHYITEYEQEEDHNATVLELARLEYNITRSLHLKELREFCLWFKDLYKNVKLTYSRDRGVELYFWSFGMLQGKENSRARIMFSKILALISLMDDTYDVYATFDECKKFYQATQRWDESEVSVLPEYLRIFYIRTLRVFNEFEDDLEPEERYRVTYVKKEYILLSKYYLEEVKWCNKNYMPSFKEQVELSSMSSSAPVLTLAALMGAVGKEAFEWASCVPDMVRACGEVGRFLNDICAYKKGRKNKNDVNSSLECYMKEHGTTGEEAAAALTGMVDHAWRRINQACMEIDNKKMLPAVKLAVINQASTSEIVYFGGNDAYTFCGDLEGLVASLFLKPIPI</sequence>
<evidence type="ECO:0000259" key="5">
    <source>
        <dbReference type="Pfam" id="PF03936"/>
    </source>
</evidence>
<dbReference type="GO" id="GO:0010333">
    <property type="term" value="F:terpene synthase activity"/>
    <property type="evidence" value="ECO:0007669"/>
    <property type="project" value="UniProtKB-ARBA"/>
</dbReference>
<gene>
    <name evidence="6" type="ORF">URODEC1_LOCUS55943</name>
</gene>
<keyword evidence="7" id="KW-1185">Reference proteome</keyword>
<dbReference type="SUPFAM" id="SSF48239">
    <property type="entry name" value="Terpenoid cyclases/Protein prenyltransferases"/>
    <property type="match status" value="1"/>
</dbReference>
<dbReference type="InterPro" id="IPR036965">
    <property type="entry name" value="Terpene_synth_N_sf"/>
</dbReference>
<evidence type="ECO:0000256" key="1">
    <source>
        <dbReference type="ARBA" id="ARBA00001936"/>
    </source>
</evidence>